<dbReference type="Proteomes" id="UP001216674">
    <property type="component" value="Unassembled WGS sequence"/>
</dbReference>
<evidence type="ECO:0000313" key="2">
    <source>
        <dbReference type="Proteomes" id="UP001216674"/>
    </source>
</evidence>
<accession>A0ABT6AIP3</accession>
<name>A0ABT6AIP3_9BURK</name>
<dbReference type="RefSeq" id="WP_017225672.1">
    <property type="nucleotide sequence ID" value="NZ_JARJLM010000089.1"/>
</dbReference>
<protein>
    <submittedName>
        <fullName evidence="1">Uncharacterized protein</fullName>
    </submittedName>
</protein>
<sequence>MERITKYRGFAIHVDLVSTSEDMFDAWFSISGPLRPPGVAAIGERIKLHGGPFSRRWAHLIAELAGRAAIDVILGVE</sequence>
<gene>
    <name evidence="1" type="ORF">P3W85_05110</name>
</gene>
<proteinExistence type="predicted"/>
<organism evidence="1 2">
    <name type="scientific">Cupriavidus basilensis</name>
    <dbReference type="NCBI Taxonomy" id="68895"/>
    <lineage>
        <taxon>Bacteria</taxon>
        <taxon>Pseudomonadati</taxon>
        <taxon>Pseudomonadota</taxon>
        <taxon>Betaproteobacteria</taxon>
        <taxon>Burkholderiales</taxon>
        <taxon>Burkholderiaceae</taxon>
        <taxon>Cupriavidus</taxon>
    </lineage>
</organism>
<keyword evidence="2" id="KW-1185">Reference proteome</keyword>
<evidence type="ECO:0000313" key="1">
    <source>
        <dbReference type="EMBL" id="MDF3832329.1"/>
    </source>
</evidence>
<comment type="caution">
    <text evidence="1">The sequence shown here is derived from an EMBL/GenBank/DDBJ whole genome shotgun (WGS) entry which is preliminary data.</text>
</comment>
<dbReference type="EMBL" id="JARJLM010000089">
    <property type="protein sequence ID" value="MDF3832329.1"/>
    <property type="molecule type" value="Genomic_DNA"/>
</dbReference>
<reference evidence="1 2" key="1">
    <citation type="submission" date="2023-03" db="EMBL/GenBank/DDBJ databases">
        <title>Draft assemblies of triclosan tolerant bacteria isolated from returned activated sludge.</title>
        <authorList>
            <person name="Van Hamelsveld S."/>
        </authorList>
    </citation>
    <scope>NUCLEOTIDE SEQUENCE [LARGE SCALE GENOMIC DNA]</scope>
    <source>
        <strain evidence="1 2">GW210010_S58</strain>
    </source>
</reference>